<evidence type="ECO:0000313" key="1">
    <source>
        <dbReference type="EMBL" id="MBB6347840.1"/>
    </source>
</evidence>
<dbReference type="RefSeq" id="WP_246502524.1">
    <property type="nucleotide sequence ID" value="NZ_JACHJB010000002.1"/>
</dbReference>
<gene>
    <name evidence="1" type="ORF">FHU36_004385</name>
</gene>
<sequence>MMSIIVTTRPRCDGLKKMSMVVSMPRMVCHIMSRYSVSRTAAIRPGVAPTALSSPARRVRWTARPAASAATPVTARKLSSQLPRTRIGWAPLRMTASCSAANCQEWKLILTSEPRWAWRKDSVAAGSRSLRSMAVVTGRSWEEARERASERVIQARPL</sequence>
<proteinExistence type="predicted"/>
<organism evidence="1 2">
    <name type="scientific">Nonomuraea muscovyensis</name>
    <dbReference type="NCBI Taxonomy" id="1124761"/>
    <lineage>
        <taxon>Bacteria</taxon>
        <taxon>Bacillati</taxon>
        <taxon>Actinomycetota</taxon>
        <taxon>Actinomycetes</taxon>
        <taxon>Streptosporangiales</taxon>
        <taxon>Streptosporangiaceae</taxon>
        <taxon>Nonomuraea</taxon>
    </lineage>
</organism>
<evidence type="ECO:0000313" key="2">
    <source>
        <dbReference type="Proteomes" id="UP000583800"/>
    </source>
</evidence>
<protein>
    <submittedName>
        <fullName evidence="1">Uncharacterized protein</fullName>
    </submittedName>
</protein>
<keyword evidence="2" id="KW-1185">Reference proteome</keyword>
<accession>A0A7X0F0G9</accession>
<name>A0A7X0F0G9_9ACTN</name>
<reference evidence="1 2" key="1">
    <citation type="submission" date="2020-08" db="EMBL/GenBank/DDBJ databases">
        <title>Sequencing the genomes of 1000 actinobacteria strains.</title>
        <authorList>
            <person name="Klenk H.-P."/>
        </authorList>
    </citation>
    <scope>NUCLEOTIDE SEQUENCE [LARGE SCALE GENOMIC DNA]</scope>
    <source>
        <strain evidence="1 2">DSM 45913</strain>
    </source>
</reference>
<dbReference type="Proteomes" id="UP000583800">
    <property type="component" value="Unassembled WGS sequence"/>
</dbReference>
<dbReference type="EMBL" id="JACHJB010000002">
    <property type="protein sequence ID" value="MBB6347840.1"/>
    <property type="molecule type" value="Genomic_DNA"/>
</dbReference>
<dbReference type="AlphaFoldDB" id="A0A7X0F0G9"/>
<comment type="caution">
    <text evidence="1">The sequence shown here is derived from an EMBL/GenBank/DDBJ whole genome shotgun (WGS) entry which is preliminary data.</text>
</comment>